<dbReference type="EMBL" id="VSSQ01108629">
    <property type="protein sequence ID" value="MPN47263.1"/>
    <property type="molecule type" value="Genomic_DNA"/>
</dbReference>
<evidence type="ECO:0000313" key="1">
    <source>
        <dbReference type="EMBL" id="MPN47263.1"/>
    </source>
</evidence>
<accession>A0A645IIU1</accession>
<dbReference type="AlphaFoldDB" id="A0A645IIU1"/>
<gene>
    <name evidence="1" type="ORF">SDC9_194865</name>
</gene>
<protein>
    <submittedName>
        <fullName evidence="1">Uncharacterized protein</fullName>
    </submittedName>
</protein>
<sequence length="82" mass="9787">MVSLAIVFGQHPDVREYEDHKRNRKKHCIFCCCAYNQGYGYDPHKKQRQFVRSVASLHKLHDFFLEFSHGIQPHFHLIAMMI</sequence>
<reference evidence="1" key="1">
    <citation type="submission" date="2019-08" db="EMBL/GenBank/DDBJ databases">
        <authorList>
            <person name="Kucharzyk K."/>
            <person name="Murdoch R.W."/>
            <person name="Higgins S."/>
            <person name="Loffler F."/>
        </authorList>
    </citation>
    <scope>NUCLEOTIDE SEQUENCE</scope>
</reference>
<name>A0A645IIU1_9ZZZZ</name>
<comment type="caution">
    <text evidence="1">The sequence shown here is derived from an EMBL/GenBank/DDBJ whole genome shotgun (WGS) entry which is preliminary data.</text>
</comment>
<organism evidence="1">
    <name type="scientific">bioreactor metagenome</name>
    <dbReference type="NCBI Taxonomy" id="1076179"/>
    <lineage>
        <taxon>unclassified sequences</taxon>
        <taxon>metagenomes</taxon>
        <taxon>ecological metagenomes</taxon>
    </lineage>
</organism>
<proteinExistence type="predicted"/>